<evidence type="ECO:0000256" key="11">
    <source>
        <dbReference type="ARBA" id="ARBA00023136"/>
    </source>
</evidence>
<sequence>MKKIDLTTGNELSVITLLSLPLIGSSLLQFLYNFIDMLFVGGLGSDAIASVGSASFFINLGYAIQAMIVVGGGIKIAHSIGNQNEAENASYIGSSLLLNFLFGIITLIGLWLFGNQLLDLLDLNNDAVQMGAYQYLSVSAIMLFFSYFNTFFIRMFSSFGNNKQSFYISAFGLLLNIILDPIFIYTFEWGVIGAAIATLIAQILMFSLFVYLARGILFNKDILHFRLHQVMEIVNLGIPMSIQRVLFTVINIVLAVLIAAYGTDAVAAQKIGLQIESVTFIVMGSLNGAVSSFIGQNFGAKKYKRISRGFRVSLFLGITYAFLTSIIFIFFSEELSGLFTRDKETIAMTAAYLEIIGLSQIFMSMEMICTGVYTGIGMPKVPSAISIIFTFMRIPLAIILIPELGLDGIWWSIAISSFVKGVVSLVFFNIIYRRKYQHEI</sequence>
<dbReference type="PANTHER" id="PTHR43298:SF2">
    <property type="entry name" value="FMN_FAD EXPORTER YEEO-RELATED"/>
    <property type="match status" value="1"/>
</dbReference>
<dbReference type="InterPro" id="IPR050222">
    <property type="entry name" value="MATE_MdtK"/>
</dbReference>
<comment type="subcellular location">
    <subcellularLocation>
        <location evidence="2">Cell membrane</location>
        <topology evidence="2">Multi-pass membrane protein</topology>
    </subcellularLocation>
</comment>
<evidence type="ECO:0000256" key="9">
    <source>
        <dbReference type="ARBA" id="ARBA00022989"/>
    </source>
</evidence>
<keyword evidence="7" id="KW-1003">Cell membrane</keyword>
<keyword evidence="8 13" id="KW-0812">Transmembrane</keyword>
<comment type="similarity">
    <text evidence="3">Belongs to the multi antimicrobial extrusion (MATE) (TC 2.A.66.1) family.</text>
</comment>
<dbReference type="RefSeq" id="WP_104848091.1">
    <property type="nucleotide sequence ID" value="NZ_PKOZ01000001.1"/>
</dbReference>
<feature type="transmembrane region" description="Helical" evidence="13">
    <location>
        <begin position="280"/>
        <end position="300"/>
    </location>
</feature>
<proteinExistence type="inferred from homology"/>
<dbReference type="InterPro" id="IPR002528">
    <property type="entry name" value="MATE_fam"/>
</dbReference>
<feature type="transmembrane region" description="Helical" evidence="13">
    <location>
        <begin position="351"/>
        <end position="376"/>
    </location>
</feature>
<feature type="transmembrane region" description="Helical" evidence="13">
    <location>
        <begin position="91"/>
        <end position="113"/>
    </location>
</feature>
<dbReference type="OrthoDB" id="9776324at2"/>
<keyword evidence="10" id="KW-0406">Ion transport</keyword>
<feature type="transmembrane region" description="Helical" evidence="13">
    <location>
        <begin position="47"/>
        <end position="70"/>
    </location>
</feature>
<keyword evidence="11 13" id="KW-0472">Membrane</keyword>
<dbReference type="Pfam" id="PF01554">
    <property type="entry name" value="MatE"/>
    <property type="match status" value="2"/>
</dbReference>
<gene>
    <name evidence="14" type="ORF">CYL18_03720</name>
</gene>
<evidence type="ECO:0000256" key="5">
    <source>
        <dbReference type="ARBA" id="ARBA00022448"/>
    </source>
</evidence>
<evidence type="ECO:0000256" key="13">
    <source>
        <dbReference type="SAM" id="Phobius"/>
    </source>
</evidence>
<organism evidence="14 15">
    <name type="scientific">Pradoshia eiseniae</name>
    <dbReference type="NCBI Taxonomy" id="2064768"/>
    <lineage>
        <taxon>Bacteria</taxon>
        <taxon>Bacillati</taxon>
        <taxon>Bacillota</taxon>
        <taxon>Bacilli</taxon>
        <taxon>Bacillales</taxon>
        <taxon>Bacillaceae</taxon>
        <taxon>Pradoshia</taxon>
    </lineage>
</organism>
<keyword evidence="6" id="KW-0050">Antiport</keyword>
<dbReference type="GO" id="GO:0006811">
    <property type="term" value="P:monoatomic ion transport"/>
    <property type="evidence" value="ECO:0007669"/>
    <property type="project" value="UniProtKB-KW"/>
</dbReference>
<reference evidence="14 15" key="1">
    <citation type="submission" date="2017-12" db="EMBL/GenBank/DDBJ databases">
        <title>Taxonomic description and draft genome of Pradoshia cofamensis Gen. nov., sp. nov., a thermotolerant bacillale isolated from anterior gut of earthworm Eisenia fetida.</title>
        <authorList>
            <person name="Saha T."/>
            <person name="Chakraborty R."/>
        </authorList>
    </citation>
    <scope>NUCLEOTIDE SEQUENCE [LARGE SCALE GENOMIC DNA]</scope>
    <source>
        <strain evidence="14 15">EAG3</strain>
    </source>
</reference>
<evidence type="ECO:0000256" key="1">
    <source>
        <dbReference type="ARBA" id="ARBA00003408"/>
    </source>
</evidence>
<feature type="transmembrane region" description="Helical" evidence="13">
    <location>
        <begin position="12"/>
        <end position="35"/>
    </location>
</feature>
<dbReference type="GO" id="GO:0015297">
    <property type="term" value="F:antiporter activity"/>
    <property type="evidence" value="ECO:0007669"/>
    <property type="project" value="UniProtKB-KW"/>
</dbReference>
<evidence type="ECO:0000256" key="12">
    <source>
        <dbReference type="ARBA" id="ARBA00031636"/>
    </source>
</evidence>
<dbReference type="GO" id="GO:0005886">
    <property type="term" value="C:plasma membrane"/>
    <property type="evidence" value="ECO:0007669"/>
    <property type="project" value="UniProtKB-SubCell"/>
</dbReference>
<dbReference type="PANTHER" id="PTHR43298">
    <property type="entry name" value="MULTIDRUG RESISTANCE PROTEIN NORM-RELATED"/>
    <property type="match status" value="1"/>
</dbReference>
<keyword evidence="15" id="KW-1185">Reference proteome</keyword>
<feature type="transmembrane region" description="Helical" evidence="13">
    <location>
        <begin position="312"/>
        <end position="331"/>
    </location>
</feature>
<evidence type="ECO:0000256" key="4">
    <source>
        <dbReference type="ARBA" id="ARBA00020268"/>
    </source>
</evidence>
<dbReference type="PIRSF" id="PIRSF006603">
    <property type="entry name" value="DinF"/>
    <property type="match status" value="1"/>
</dbReference>
<accession>A0A2S7N4P1</accession>
<evidence type="ECO:0000256" key="2">
    <source>
        <dbReference type="ARBA" id="ARBA00004651"/>
    </source>
</evidence>
<dbReference type="GO" id="GO:0042910">
    <property type="term" value="F:xenobiotic transmembrane transporter activity"/>
    <property type="evidence" value="ECO:0007669"/>
    <property type="project" value="InterPro"/>
</dbReference>
<evidence type="ECO:0000256" key="10">
    <source>
        <dbReference type="ARBA" id="ARBA00023065"/>
    </source>
</evidence>
<evidence type="ECO:0000313" key="15">
    <source>
        <dbReference type="Proteomes" id="UP000239663"/>
    </source>
</evidence>
<dbReference type="CDD" id="cd13140">
    <property type="entry name" value="MATE_like_1"/>
    <property type="match status" value="1"/>
</dbReference>
<feature type="transmembrane region" description="Helical" evidence="13">
    <location>
        <begin position="408"/>
        <end position="432"/>
    </location>
</feature>
<evidence type="ECO:0000313" key="14">
    <source>
        <dbReference type="EMBL" id="PQD96996.1"/>
    </source>
</evidence>
<keyword evidence="5" id="KW-0813">Transport</keyword>
<feature type="transmembrane region" description="Helical" evidence="13">
    <location>
        <begin position="165"/>
        <end position="185"/>
    </location>
</feature>
<feature type="transmembrane region" description="Helical" evidence="13">
    <location>
        <begin position="383"/>
        <end position="402"/>
    </location>
</feature>
<name>A0A2S7N4P1_9BACI</name>
<feature type="transmembrane region" description="Helical" evidence="13">
    <location>
        <begin position="233"/>
        <end position="260"/>
    </location>
</feature>
<dbReference type="Proteomes" id="UP000239663">
    <property type="component" value="Unassembled WGS sequence"/>
</dbReference>
<dbReference type="NCBIfam" id="TIGR00797">
    <property type="entry name" value="matE"/>
    <property type="match status" value="1"/>
</dbReference>
<keyword evidence="9 13" id="KW-1133">Transmembrane helix</keyword>
<evidence type="ECO:0000256" key="8">
    <source>
        <dbReference type="ARBA" id="ARBA00022692"/>
    </source>
</evidence>
<evidence type="ECO:0000256" key="6">
    <source>
        <dbReference type="ARBA" id="ARBA00022449"/>
    </source>
</evidence>
<evidence type="ECO:0000256" key="3">
    <source>
        <dbReference type="ARBA" id="ARBA00010199"/>
    </source>
</evidence>
<comment type="caution">
    <text evidence="14">The sequence shown here is derived from an EMBL/GenBank/DDBJ whole genome shotgun (WGS) entry which is preliminary data.</text>
</comment>
<dbReference type="EMBL" id="PKOZ01000001">
    <property type="protein sequence ID" value="PQD96996.1"/>
    <property type="molecule type" value="Genomic_DNA"/>
</dbReference>
<dbReference type="AlphaFoldDB" id="A0A2S7N4P1"/>
<evidence type="ECO:0000256" key="7">
    <source>
        <dbReference type="ARBA" id="ARBA00022475"/>
    </source>
</evidence>
<feature type="transmembrane region" description="Helical" evidence="13">
    <location>
        <begin position="133"/>
        <end position="153"/>
    </location>
</feature>
<dbReference type="InterPro" id="IPR048279">
    <property type="entry name" value="MdtK-like"/>
</dbReference>
<protein>
    <recommendedName>
        <fullName evidence="4">Probable multidrug resistance protein NorM</fullName>
    </recommendedName>
    <alternativeName>
        <fullName evidence="12">Multidrug-efflux transporter</fullName>
    </alternativeName>
</protein>
<feature type="transmembrane region" description="Helical" evidence="13">
    <location>
        <begin position="191"/>
        <end position="212"/>
    </location>
</feature>
<comment type="function">
    <text evidence="1">Multidrug efflux pump.</text>
</comment>